<feature type="compositionally biased region" description="Basic and acidic residues" evidence="1">
    <location>
        <begin position="30"/>
        <end position="61"/>
    </location>
</feature>
<dbReference type="RefSeq" id="WP_069297541.1">
    <property type="nucleotide sequence ID" value="NZ_CP017057.1"/>
</dbReference>
<accession>A0A074MEK4</accession>
<reference evidence="2 3" key="1">
    <citation type="submission" date="2014-04" db="EMBL/GenBank/DDBJ databases">
        <title>A comprehensive comparison of genomes of Erythrobacter spp. Strains.</title>
        <authorList>
            <person name="Zheng Q."/>
        </authorList>
    </citation>
    <scope>NUCLEOTIDE SEQUENCE [LARGE SCALE GENOMIC DNA]</scope>
    <source>
        <strain evidence="2 3">DSM 8509</strain>
    </source>
</reference>
<dbReference type="OrthoDB" id="9982184at2"/>
<feature type="compositionally biased region" description="Basic and acidic residues" evidence="1">
    <location>
        <begin position="1"/>
        <end position="19"/>
    </location>
</feature>
<protein>
    <submittedName>
        <fullName evidence="2">Uncharacterized protein</fullName>
    </submittedName>
</protein>
<dbReference type="PATRIC" id="fig|39960.10.peg.2584"/>
<dbReference type="KEGG" id="elq:Ga0102493_11329"/>
<dbReference type="AlphaFoldDB" id="A0A074MEK4"/>
<organism evidence="2 3">
    <name type="scientific">Erythrobacter litoralis</name>
    <dbReference type="NCBI Taxonomy" id="39960"/>
    <lineage>
        <taxon>Bacteria</taxon>
        <taxon>Pseudomonadati</taxon>
        <taxon>Pseudomonadota</taxon>
        <taxon>Alphaproteobacteria</taxon>
        <taxon>Sphingomonadales</taxon>
        <taxon>Erythrobacteraceae</taxon>
        <taxon>Erythrobacter/Porphyrobacter group</taxon>
        <taxon>Erythrobacter</taxon>
    </lineage>
</organism>
<comment type="caution">
    <text evidence="2">The sequence shown here is derived from an EMBL/GenBank/DDBJ whole genome shotgun (WGS) entry which is preliminary data.</text>
</comment>
<dbReference type="Proteomes" id="UP000027866">
    <property type="component" value="Unassembled WGS sequence"/>
</dbReference>
<sequence length="81" mass="9307">MADESRPDPKTARDYDTPKTPEGTPPVIRSDADAKEQEKSKGTDEEAREEFEKRQRRREDQEGAGEEELDSMRPETLFPPD</sequence>
<keyword evidence="3" id="KW-1185">Reference proteome</keyword>
<evidence type="ECO:0000313" key="3">
    <source>
        <dbReference type="Proteomes" id="UP000027866"/>
    </source>
</evidence>
<feature type="region of interest" description="Disordered" evidence="1">
    <location>
        <begin position="1"/>
        <end position="81"/>
    </location>
</feature>
<name>A0A074MEK4_9SPHN</name>
<gene>
    <name evidence="2" type="ORF">EH32_11250</name>
</gene>
<dbReference type="EMBL" id="JMIX01000006">
    <property type="protein sequence ID" value="KEO93291.1"/>
    <property type="molecule type" value="Genomic_DNA"/>
</dbReference>
<evidence type="ECO:0000313" key="2">
    <source>
        <dbReference type="EMBL" id="KEO93291.1"/>
    </source>
</evidence>
<proteinExistence type="predicted"/>
<evidence type="ECO:0000256" key="1">
    <source>
        <dbReference type="SAM" id="MobiDB-lite"/>
    </source>
</evidence>